<evidence type="ECO:0000256" key="14">
    <source>
        <dbReference type="HAMAP-Rule" id="MF_00046"/>
    </source>
</evidence>
<dbReference type="STRING" id="1462526.BN990_01578"/>
<dbReference type="GO" id="GO:0071555">
    <property type="term" value="P:cell wall organization"/>
    <property type="evidence" value="ECO:0007669"/>
    <property type="project" value="UniProtKB-KW"/>
</dbReference>
<keyword evidence="9 14" id="KW-0133">Cell shape</keyword>
<keyword evidence="19" id="KW-1185">Reference proteome</keyword>
<evidence type="ECO:0000256" key="11">
    <source>
        <dbReference type="ARBA" id="ARBA00023306"/>
    </source>
</evidence>
<evidence type="ECO:0000256" key="3">
    <source>
        <dbReference type="ARBA" id="ARBA00012211"/>
    </source>
</evidence>
<dbReference type="EMBL" id="CCDP010000001">
    <property type="protein sequence ID" value="CDQ39284.1"/>
    <property type="molecule type" value="Genomic_DNA"/>
</dbReference>
<dbReference type="GO" id="GO:0009252">
    <property type="term" value="P:peptidoglycan biosynthetic process"/>
    <property type="evidence" value="ECO:0007669"/>
    <property type="project" value="UniProtKB-UniRule"/>
</dbReference>
<comment type="pathway">
    <text evidence="2 14">Cell wall biogenesis; peptidoglycan biosynthesis.</text>
</comment>
<evidence type="ECO:0000256" key="6">
    <source>
        <dbReference type="ARBA" id="ARBA00022618"/>
    </source>
</evidence>
<dbReference type="HAMAP" id="MF_00046">
    <property type="entry name" value="MurC"/>
    <property type="match status" value="1"/>
</dbReference>
<dbReference type="OrthoDB" id="9804126at2"/>
<gene>
    <name evidence="14 18" type="primary">murC</name>
    <name evidence="18" type="ORF">BN990_01578</name>
</gene>
<dbReference type="Gene3D" id="3.40.1190.10">
    <property type="entry name" value="Mur-like, catalytic domain"/>
    <property type="match status" value="1"/>
</dbReference>
<feature type="domain" description="Mur ligase central" evidence="17">
    <location>
        <begin position="106"/>
        <end position="274"/>
    </location>
</feature>
<evidence type="ECO:0000256" key="7">
    <source>
        <dbReference type="ARBA" id="ARBA00022741"/>
    </source>
</evidence>
<dbReference type="Gene3D" id="3.90.190.20">
    <property type="entry name" value="Mur ligase, C-terminal domain"/>
    <property type="match status" value="1"/>
</dbReference>
<dbReference type="GO" id="GO:0051301">
    <property type="term" value="P:cell division"/>
    <property type="evidence" value="ECO:0007669"/>
    <property type="project" value="UniProtKB-KW"/>
</dbReference>
<organism evidence="18 19">
    <name type="scientific">Virgibacillus massiliensis</name>
    <dbReference type="NCBI Taxonomy" id="1462526"/>
    <lineage>
        <taxon>Bacteria</taxon>
        <taxon>Bacillati</taxon>
        <taxon>Bacillota</taxon>
        <taxon>Bacilli</taxon>
        <taxon>Bacillales</taxon>
        <taxon>Bacillaceae</taxon>
        <taxon>Virgibacillus</taxon>
    </lineage>
</organism>
<comment type="subcellular location">
    <subcellularLocation>
        <location evidence="1 14">Cytoplasm</location>
    </subcellularLocation>
</comment>
<dbReference type="Pfam" id="PF01225">
    <property type="entry name" value="Mur_ligase"/>
    <property type="match status" value="1"/>
</dbReference>
<dbReference type="RefSeq" id="WP_021290827.1">
    <property type="nucleotide sequence ID" value="NZ_BNER01000002.1"/>
</dbReference>
<keyword evidence="6 14" id="KW-0132">Cell division</keyword>
<keyword evidence="12 14" id="KW-0961">Cell wall biogenesis/degradation</keyword>
<dbReference type="eggNOG" id="COG0773">
    <property type="taxonomic scope" value="Bacteria"/>
</dbReference>
<evidence type="ECO:0000256" key="13">
    <source>
        <dbReference type="ARBA" id="ARBA00047833"/>
    </source>
</evidence>
<dbReference type="Gene3D" id="3.40.50.720">
    <property type="entry name" value="NAD(P)-binding Rossmann-like Domain"/>
    <property type="match status" value="1"/>
</dbReference>
<comment type="similarity">
    <text evidence="14">Belongs to the MurCDEF family.</text>
</comment>
<dbReference type="InterPro" id="IPR004101">
    <property type="entry name" value="Mur_ligase_C"/>
</dbReference>
<name>A0A024Q9V7_9BACI</name>
<dbReference type="InterPro" id="IPR000713">
    <property type="entry name" value="Mur_ligase_N"/>
</dbReference>
<dbReference type="GO" id="GO:0008360">
    <property type="term" value="P:regulation of cell shape"/>
    <property type="evidence" value="ECO:0007669"/>
    <property type="project" value="UniProtKB-KW"/>
</dbReference>
<evidence type="ECO:0000256" key="9">
    <source>
        <dbReference type="ARBA" id="ARBA00022960"/>
    </source>
</evidence>
<reference evidence="19" key="2">
    <citation type="submission" date="2014-05" db="EMBL/GenBank/DDBJ databases">
        <title>Draft genome sequence of Virgibacillus massiliensis Vm-5.</title>
        <authorList>
            <person name="Khelaifia S."/>
            <person name="Croce O."/>
            <person name="Lagier J.C."/>
            <person name="Raoult D."/>
        </authorList>
    </citation>
    <scope>NUCLEOTIDE SEQUENCE [LARGE SCALE GENOMIC DNA]</scope>
    <source>
        <strain evidence="19">Vm-5</strain>
    </source>
</reference>
<dbReference type="SUPFAM" id="SSF51984">
    <property type="entry name" value="MurCD N-terminal domain"/>
    <property type="match status" value="1"/>
</dbReference>
<evidence type="ECO:0000259" key="15">
    <source>
        <dbReference type="Pfam" id="PF01225"/>
    </source>
</evidence>
<feature type="domain" description="Mur ligase C-terminal" evidence="16">
    <location>
        <begin position="296"/>
        <end position="415"/>
    </location>
</feature>
<dbReference type="Pfam" id="PF02875">
    <property type="entry name" value="Mur_ligase_C"/>
    <property type="match status" value="1"/>
</dbReference>
<proteinExistence type="inferred from homology"/>
<dbReference type="PANTHER" id="PTHR43445:SF3">
    <property type="entry name" value="UDP-N-ACETYLMURAMATE--L-ALANINE LIGASE"/>
    <property type="match status" value="1"/>
</dbReference>
<dbReference type="GO" id="GO:0005737">
    <property type="term" value="C:cytoplasm"/>
    <property type="evidence" value="ECO:0007669"/>
    <property type="project" value="UniProtKB-SubCell"/>
</dbReference>
<dbReference type="InterPro" id="IPR005758">
    <property type="entry name" value="UDP-N-AcMur_Ala_ligase_MurC"/>
</dbReference>
<dbReference type="NCBIfam" id="TIGR01082">
    <property type="entry name" value="murC"/>
    <property type="match status" value="1"/>
</dbReference>
<comment type="catalytic activity">
    <reaction evidence="13 14">
        <text>UDP-N-acetyl-alpha-D-muramate + L-alanine + ATP = UDP-N-acetyl-alpha-D-muramoyl-L-alanine + ADP + phosphate + H(+)</text>
        <dbReference type="Rhea" id="RHEA:23372"/>
        <dbReference type="ChEBI" id="CHEBI:15378"/>
        <dbReference type="ChEBI" id="CHEBI:30616"/>
        <dbReference type="ChEBI" id="CHEBI:43474"/>
        <dbReference type="ChEBI" id="CHEBI:57972"/>
        <dbReference type="ChEBI" id="CHEBI:70757"/>
        <dbReference type="ChEBI" id="CHEBI:83898"/>
        <dbReference type="ChEBI" id="CHEBI:456216"/>
        <dbReference type="EC" id="6.3.2.8"/>
    </reaction>
</comment>
<accession>A0A024Q9V7</accession>
<dbReference type="InterPro" id="IPR036565">
    <property type="entry name" value="Mur-like_cat_sf"/>
</dbReference>
<evidence type="ECO:0000313" key="19">
    <source>
        <dbReference type="Proteomes" id="UP000028875"/>
    </source>
</evidence>
<dbReference type="EC" id="6.3.2.8" evidence="3 14"/>
<dbReference type="SUPFAM" id="SSF53244">
    <property type="entry name" value="MurD-like peptide ligases, peptide-binding domain"/>
    <property type="match status" value="1"/>
</dbReference>
<dbReference type="SUPFAM" id="SSF53623">
    <property type="entry name" value="MurD-like peptide ligases, catalytic domain"/>
    <property type="match status" value="1"/>
</dbReference>
<evidence type="ECO:0000256" key="1">
    <source>
        <dbReference type="ARBA" id="ARBA00004496"/>
    </source>
</evidence>
<comment type="function">
    <text evidence="14">Cell wall formation.</text>
</comment>
<dbReference type="InterPro" id="IPR036615">
    <property type="entry name" value="Mur_ligase_C_dom_sf"/>
</dbReference>
<evidence type="ECO:0000256" key="8">
    <source>
        <dbReference type="ARBA" id="ARBA00022840"/>
    </source>
</evidence>
<sequence>MTTYHFIGIKGTGMSALAQILYDSGETVQGSDVEKRFFTQEALEDKNIPIFPFSESNIKEDYTVIAGNAFSDDHLEIKEAKRKGVTFYRYHDFLGEWLKQYTSIAVTGAHGKTSTTGLLSHVLKNTFPISYLIGDGTGKGHVDSQYFVFEACEYRRHFLRYEPDYAIMTNIDFDHPDYFTSIDDVFAAFQSMADQVKKGIIACGDDEQLQQIQAKVPVVYYGFADTNDFQAQNITETPNGTSFDVFVRNTYYDTFTIPMYGNHNVLNALAVIAICHYEEVDVESIKHLATFGGVKRRFTEKQIGNQILIDDYAHHPKEITATIESARKKYPDKSVVAIFQPHTFTRTKTFLQEFADSLAQADRVYLCDIFGSAREETGQLTIDDLQKLIDHSSILELSQTEALKEFDDSVLIFMGAGDIQKFQQAYEEALTIK</sequence>
<evidence type="ECO:0000256" key="5">
    <source>
        <dbReference type="ARBA" id="ARBA00022598"/>
    </source>
</evidence>
<reference evidence="18 19" key="1">
    <citation type="submission" date="2014-03" db="EMBL/GenBank/DDBJ databases">
        <authorList>
            <person name="Urmite Genomes U."/>
        </authorList>
    </citation>
    <scope>NUCLEOTIDE SEQUENCE [LARGE SCALE GENOMIC DNA]</scope>
    <source>
        <strain evidence="18 19">Vm-5</strain>
    </source>
</reference>
<keyword evidence="10 14" id="KW-0573">Peptidoglycan synthesis</keyword>
<dbReference type="PANTHER" id="PTHR43445">
    <property type="entry name" value="UDP-N-ACETYLMURAMATE--L-ALANINE LIGASE-RELATED"/>
    <property type="match status" value="1"/>
</dbReference>
<evidence type="ECO:0000256" key="2">
    <source>
        <dbReference type="ARBA" id="ARBA00004752"/>
    </source>
</evidence>
<evidence type="ECO:0000259" key="17">
    <source>
        <dbReference type="Pfam" id="PF08245"/>
    </source>
</evidence>
<evidence type="ECO:0000256" key="10">
    <source>
        <dbReference type="ARBA" id="ARBA00022984"/>
    </source>
</evidence>
<feature type="binding site" evidence="14">
    <location>
        <begin position="108"/>
        <end position="114"/>
    </location>
    <ligand>
        <name>ATP</name>
        <dbReference type="ChEBI" id="CHEBI:30616"/>
    </ligand>
</feature>
<dbReference type="Pfam" id="PF08245">
    <property type="entry name" value="Mur_ligase_M"/>
    <property type="match status" value="1"/>
</dbReference>
<keyword evidence="8 14" id="KW-0067">ATP-binding</keyword>
<dbReference type="Proteomes" id="UP000028875">
    <property type="component" value="Unassembled WGS sequence"/>
</dbReference>
<dbReference type="InterPro" id="IPR050061">
    <property type="entry name" value="MurCDEF_pg_biosynth"/>
</dbReference>
<feature type="domain" description="Mur ligase N-terminal catalytic" evidence="15">
    <location>
        <begin position="3"/>
        <end position="101"/>
    </location>
</feature>
<comment type="caution">
    <text evidence="18">The sequence shown here is derived from an EMBL/GenBank/DDBJ whole genome shotgun (WGS) entry which is preliminary data.</text>
</comment>
<dbReference type="UniPathway" id="UPA00219"/>
<dbReference type="GO" id="GO:0005524">
    <property type="term" value="F:ATP binding"/>
    <property type="evidence" value="ECO:0007669"/>
    <property type="project" value="UniProtKB-UniRule"/>
</dbReference>
<dbReference type="AlphaFoldDB" id="A0A024Q9V7"/>
<dbReference type="InterPro" id="IPR013221">
    <property type="entry name" value="Mur_ligase_cen"/>
</dbReference>
<evidence type="ECO:0000256" key="12">
    <source>
        <dbReference type="ARBA" id="ARBA00023316"/>
    </source>
</evidence>
<protein>
    <recommendedName>
        <fullName evidence="3 14">UDP-N-acetylmuramate--L-alanine ligase</fullName>
        <ecNumber evidence="3 14">6.3.2.8</ecNumber>
    </recommendedName>
    <alternativeName>
        <fullName evidence="14">UDP-N-acetylmuramoyl-L-alanine synthetase</fullName>
    </alternativeName>
</protein>
<keyword evidence="5 14" id="KW-0436">Ligase</keyword>
<evidence type="ECO:0000259" key="16">
    <source>
        <dbReference type="Pfam" id="PF02875"/>
    </source>
</evidence>
<keyword evidence="4 14" id="KW-0963">Cytoplasm</keyword>
<evidence type="ECO:0000256" key="4">
    <source>
        <dbReference type="ARBA" id="ARBA00022490"/>
    </source>
</evidence>
<evidence type="ECO:0000313" key="18">
    <source>
        <dbReference type="EMBL" id="CDQ39284.1"/>
    </source>
</evidence>
<dbReference type="GO" id="GO:0008763">
    <property type="term" value="F:UDP-N-acetylmuramate-L-alanine ligase activity"/>
    <property type="evidence" value="ECO:0007669"/>
    <property type="project" value="UniProtKB-UniRule"/>
</dbReference>
<keyword evidence="11 14" id="KW-0131">Cell cycle</keyword>
<keyword evidence="7 14" id="KW-0547">Nucleotide-binding</keyword>